<evidence type="ECO:0000313" key="2">
    <source>
        <dbReference type="EMBL" id="PHJ22716.1"/>
    </source>
</evidence>
<reference evidence="2 3" key="1">
    <citation type="journal article" date="2017" name="Int. J. Parasitol.">
        <title>The genome of the protozoan parasite Cystoisospora suis and a reverse vaccinology approach to identify vaccine candidates.</title>
        <authorList>
            <person name="Palmieri N."/>
            <person name="Shrestha A."/>
            <person name="Ruttkowski B."/>
            <person name="Beck T."/>
            <person name="Vogl C."/>
            <person name="Tomley F."/>
            <person name="Blake D.P."/>
            <person name="Joachim A."/>
        </authorList>
    </citation>
    <scope>NUCLEOTIDE SEQUENCE [LARGE SCALE GENOMIC DNA]</scope>
    <source>
        <strain evidence="2 3">Wien I</strain>
    </source>
</reference>
<dbReference type="VEuPathDB" id="ToxoDB:CSUI_003431"/>
<protein>
    <submittedName>
        <fullName evidence="2">Uncharacterized protein</fullName>
    </submittedName>
</protein>
<feature type="region of interest" description="Disordered" evidence="1">
    <location>
        <begin position="1"/>
        <end position="35"/>
    </location>
</feature>
<dbReference type="Proteomes" id="UP000221165">
    <property type="component" value="Unassembled WGS sequence"/>
</dbReference>
<keyword evidence="3" id="KW-1185">Reference proteome</keyword>
<dbReference type="AlphaFoldDB" id="A0A2C6L5K2"/>
<proteinExistence type="predicted"/>
<gene>
    <name evidence="2" type="ORF">CSUI_003431</name>
</gene>
<accession>A0A2C6L5K2</accession>
<dbReference type="GeneID" id="94426840"/>
<organism evidence="2 3">
    <name type="scientific">Cystoisospora suis</name>
    <dbReference type="NCBI Taxonomy" id="483139"/>
    <lineage>
        <taxon>Eukaryota</taxon>
        <taxon>Sar</taxon>
        <taxon>Alveolata</taxon>
        <taxon>Apicomplexa</taxon>
        <taxon>Conoidasida</taxon>
        <taxon>Coccidia</taxon>
        <taxon>Eucoccidiorida</taxon>
        <taxon>Eimeriorina</taxon>
        <taxon>Sarcocystidae</taxon>
        <taxon>Cystoisospora</taxon>
    </lineage>
</organism>
<sequence length="164" mass="17978">MGRGEISPSASVEMEASEASTQSTASSSRKSVFSFPWPSSAPRLLLRFPKRRHFGKHEVQPEPAAERRGRLLSSSFFFRGFCSEAETSFFFCSSASRLDSQQGGDLSFADPAISSAHCPVGFPRSQLKGENPIFSEYTQKTSALGMNSEKEILTDARIRAQLTA</sequence>
<dbReference type="EMBL" id="MIGC01001530">
    <property type="protein sequence ID" value="PHJ22716.1"/>
    <property type="molecule type" value="Genomic_DNA"/>
</dbReference>
<name>A0A2C6L5K2_9APIC</name>
<evidence type="ECO:0000313" key="3">
    <source>
        <dbReference type="Proteomes" id="UP000221165"/>
    </source>
</evidence>
<feature type="compositionally biased region" description="Low complexity" evidence="1">
    <location>
        <begin position="7"/>
        <end position="28"/>
    </location>
</feature>
<comment type="caution">
    <text evidence="2">The sequence shown here is derived from an EMBL/GenBank/DDBJ whole genome shotgun (WGS) entry which is preliminary data.</text>
</comment>
<evidence type="ECO:0000256" key="1">
    <source>
        <dbReference type="SAM" id="MobiDB-lite"/>
    </source>
</evidence>
<dbReference type="RefSeq" id="XP_067924393.1">
    <property type="nucleotide sequence ID" value="XM_068063629.1"/>
</dbReference>